<evidence type="ECO:0000259" key="13">
    <source>
        <dbReference type="PROSITE" id="PS50929"/>
    </source>
</evidence>
<keyword evidence="4" id="KW-0677">Repeat</keyword>
<feature type="transmembrane region" description="Helical" evidence="11">
    <location>
        <begin position="481"/>
        <end position="500"/>
    </location>
</feature>
<protein>
    <recommendedName>
        <fullName evidence="16">ATP-binding cassette transporter</fullName>
    </recommendedName>
</protein>
<comment type="caution">
    <text evidence="14">The sequence shown here is derived from an EMBL/GenBank/DDBJ whole genome shotgun (WGS) entry which is preliminary data.</text>
</comment>
<keyword evidence="6" id="KW-0067">ATP-binding</keyword>
<evidence type="ECO:0000256" key="6">
    <source>
        <dbReference type="ARBA" id="ARBA00022840"/>
    </source>
</evidence>
<dbReference type="GO" id="GO:0005524">
    <property type="term" value="F:ATP binding"/>
    <property type="evidence" value="ECO:0007669"/>
    <property type="project" value="UniProtKB-KW"/>
</dbReference>
<dbReference type="CDD" id="cd03250">
    <property type="entry name" value="ABCC_MRP_domain1"/>
    <property type="match status" value="1"/>
</dbReference>
<dbReference type="PANTHER" id="PTHR24223">
    <property type="entry name" value="ATP-BINDING CASSETTE SUB-FAMILY C"/>
    <property type="match status" value="1"/>
</dbReference>
<dbReference type="EMBL" id="NIDF01000235">
    <property type="protein sequence ID" value="TYJ51461.1"/>
    <property type="molecule type" value="Genomic_DNA"/>
</dbReference>
<dbReference type="GO" id="GO:0000329">
    <property type="term" value="C:fungal-type vacuole membrane"/>
    <property type="evidence" value="ECO:0007669"/>
    <property type="project" value="TreeGrafter"/>
</dbReference>
<dbReference type="PROSITE" id="PS00211">
    <property type="entry name" value="ABC_TRANSPORTER_1"/>
    <property type="match status" value="2"/>
</dbReference>
<feature type="domain" description="ABC transmembrane type-1" evidence="13">
    <location>
        <begin position="1031"/>
        <end position="1351"/>
    </location>
</feature>
<feature type="transmembrane region" description="Helical" evidence="11">
    <location>
        <begin position="140"/>
        <end position="156"/>
    </location>
</feature>
<dbReference type="InterPro" id="IPR003439">
    <property type="entry name" value="ABC_transporter-like_ATP-bd"/>
</dbReference>
<keyword evidence="3 11" id="KW-0812">Transmembrane</keyword>
<feature type="compositionally biased region" description="Acidic residues" evidence="10">
    <location>
        <begin position="952"/>
        <end position="966"/>
    </location>
</feature>
<evidence type="ECO:0000256" key="9">
    <source>
        <dbReference type="ARBA" id="ARBA00023180"/>
    </source>
</evidence>
<dbReference type="Pfam" id="PF00664">
    <property type="entry name" value="ABC_membrane"/>
    <property type="match status" value="2"/>
</dbReference>
<dbReference type="SMART" id="SM00382">
    <property type="entry name" value="AAA"/>
    <property type="match status" value="2"/>
</dbReference>
<dbReference type="InterPro" id="IPR003593">
    <property type="entry name" value="AAA+_ATPase"/>
</dbReference>
<feature type="transmembrane region" description="Helical" evidence="11">
    <location>
        <begin position="588"/>
        <end position="607"/>
    </location>
</feature>
<evidence type="ECO:0000313" key="15">
    <source>
        <dbReference type="Proteomes" id="UP000322245"/>
    </source>
</evidence>
<dbReference type="SUPFAM" id="SSF52540">
    <property type="entry name" value="P-loop containing nucleoside triphosphate hydrolases"/>
    <property type="match status" value="2"/>
</dbReference>
<evidence type="ECO:0000256" key="11">
    <source>
        <dbReference type="SAM" id="Phobius"/>
    </source>
</evidence>
<feature type="transmembrane region" description="Helical" evidence="11">
    <location>
        <begin position="1322"/>
        <end position="1343"/>
    </location>
</feature>
<dbReference type="InterPro" id="IPR036640">
    <property type="entry name" value="ABC1_TM_sf"/>
</dbReference>
<evidence type="ECO:0000259" key="12">
    <source>
        <dbReference type="PROSITE" id="PS50893"/>
    </source>
</evidence>
<feature type="transmembrane region" description="Helical" evidence="11">
    <location>
        <begin position="213"/>
        <end position="232"/>
    </location>
</feature>
<dbReference type="InterPro" id="IPR011527">
    <property type="entry name" value="ABC1_TM_dom"/>
</dbReference>
<feature type="transmembrane region" description="Helical" evidence="11">
    <location>
        <begin position="506"/>
        <end position="524"/>
    </location>
</feature>
<dbReference type="GO" id="GO:0016887">
    <property type="term" value="F:ATP hydrolysis activity"/>
    <property type="evidence" value="ECO:0007669"/>
    <property type="project" value="InterPro"/>
</dbReference>
<feature type="transmembrane region" description="Helical" evidence="11">
    <location>
        <begin position="162"/>
        <end position="182"/>
    </location>
</feature>
<dbReference type="InterPro" id="IPR027417">
    <property type="entry name" value="P-loop_NTPase"/>
</dbReference>
<dbReference type="PROSITE" id="PS50929">
    <property type="entry name" value="ABC_TM1F"/>
    <property type="match status" value="2"/>
</dbReference>
<dbReference type="InterPro" id="IPR017871">
    <property type="entry name" value="ABC_transporter-like_CS"/>
</dbReference>
<accession>A0A5D3AMP4</accession>
<evidence type="ECO:0000256" key="5">
    <source>
        <dbReference type="ARBA" id="ARBA00022741"/>
    </source>
</evidence>
<feature type="compositionally biased region" description="Basic and acidic residues" evidence="10">
    <location>
        <begin position="967"/>
        <end position="978"/>
    </location>
</feature>
<dbReference type="Gene3D" id="3.40.50.300">
    <property type="entry name" value="P-loop containing nucleotide triphosphate hydrolases"/>
    <property type="match status" value="2"/>
</dbReference>
<feature type="transmembrane region" description="Helical" evidence="11">
    <location>
        <begin position="189"/>
        <end position="207"/>
    </location>
</feature>
<dbReference type="Pfam" id="PF00005">
    <property type="entry name" value="ABC_tran"/>
    <property type="match status" value="2"/>
</dbReference>
<keyword evidence="8 11" id="KW-0472">Membrane</keyword>
<feature type="transmembrane region" description="Helical" evidence="11">
    <location>
        <begin position="1114"/>
        <end position="1138"/>
    </location>
</feature>
<dbReference type="Proteomes" id="UP000322245">
    <property type="component" value="Unassembled WGS sequence"/>
</dbReference>
<evidence type="ECO:0000256" key="7">
    <source>
        <dbReference type="ARBA" id="ARBA00022989"/>
    </source>
</evidence>
<dbReference type="CDD" id="cd18604">
    <property type="entry name" value="ABC_6TM_VMR1_D2_like"/>
    <property type="match status" value="1"/>
</dbReference>
<keyword evidence="9" id="KW-0325">Glycoprotein</keyword>
<feature type="domain" description="ABC transporter" evidence="12">
    <location>
        <begin position="691"/>
        <end position="934"/>
    </location>
</feature>
<proteinExistence type="predicted"/>
<evidence type="ECO:0000256" key="1">
    <source>
        <dbReference type="ARBA" id="ARBA00004141"/>
    </source>
</evidence>
<sequence>MSCPSWATTLAHEPWSCDSVWTGIDFSPCFKERYLQNAPYALIVLSILYLLATLPSRYSSSHHKPPLLASTLVSPTNPSDLAKLESTVILEALATNLLPTTSTSSATKPTEKLAEGESEAIIEDFLSGASKRRDVSRWQATRFWVGLIGAVVWFEVELARAIVQGSWASIIFPAYISVIAIIPGSHITPLVAFHAILSLVLFRSLVISPNPSTLHIIAYAVEIVYWFALLGLPYHESLDRLLSGGKSARGGSNGSYGNQLPKHCEEPASAFSRGSYNFMLPLLFKHYFKPITLEEIPAIREDDSSAAAIGGFRAFQARKDGEWIKKHKQGARRKHIGVDLLWFFTPDVLWQVMYSILFIFFQYLPPTGLRLLLQFVKERETKPQPTHVAVLYVGMMVVGQCTSVIFLGQALALGRRIGVRIRAIIVSEVFAKALRRRDIARDVKKTETKEGEEKKSDVAGEGKVANMVSVDAFTTGEVCAYSYYIFSCPLGIIVNCVLLYQTLGVASIVGIALLVLLMPVQYLVSKLYMYCQRMFMSATDARLEGVTEVISHIKLIKFNAWEGKFYERMMDTRENELKMLRKRFGATILFQVLVWSTPVIVTGAAFAVHTAWLGKPLTADTAFASLILFNMLKDPLALSQDIITRLIQAYTSCTRIQAYLDEPDTLKYRQLSAPGPGDPQIGFMNATLGYLTVEEASKLGDDQADPFQLPNLNLSFPVGKVSLVCGPVGSGKTTLILGLLGETLLLDGQVFMPDDHANRDICPVDPTTGLVDSIAYCAQTAWLVGASIRENIVFGSKWDKTRYDAVVKACALERDFEIFELGDETEVGEKGTTCSGGQKARIALARAFYSSAKTIVLDDVLSAVDAHTARHLYNHVLQGPLVQGRTVILVTHQVSLVAPAAELVVLLDNDGIAASGTPSELQSSGQLELFDEEGSEKDVGTSNAESSSSTAIEDEVVIEEQLDSPAEEERTEQKKLVDAHASIDSATPAPLGKDTKQSKQLVATETSSQGMVEGKTYSLYFKAMGGLALWAVMFAFFFGSQFLQVATNAWIKEWANADDRAVSSTSPAASTVHHLVDQSTFALYQSFFTVRDTAQSAYAEVFERQHGTAYYLTIYWLISIFYLASIAGRVGITFVGALKASRGMYGRLLSRILGAKMRFFDSTPSGRIMNRLSKDMSSIDQETAEVLMYFVNSCLSAAAILVVVTLSTPAFVFAIVLICFLYWVVGSLYVTTNREIKRIDSVTRSPIFISFSEVLVGMSTIRSYGDSARFMRKLFHELDQNTRCFWYLWQCNRVLNNWSNFVGALVTIFASLFALKNEKMTAGAVGLSVGYALSFTEYVLWVVRMYAAVEMSMNSVERVGEYLDLEVEEEPDAKGREPPAYWPASDGSIVVENLTCRYAPQLDPVLRDVSFTIGPKEKIGVCGRTGSGKSTLALSFFRFLFQESGRILIDGEDISKLSLHTLRSRLTILPQEAQLFSGTVRDNLDPFDQHSDSDIWEALAQCGLVGKSRYPSRVASRIGSRADLTSVAQATGGEADSLVKTVLKKKLEDVKDGQGDGEGEEEERVVIKSLEENVAVGGKNFSQGQRQLLALARGLLKLRNSSFLIMDESTANLDHATDATIQNVLRTALEDVQMLVIAHRLMTVCGLDKILVLDHGKVMEYAPTEKSHLPTPVTSASTSGSDKKKTVDLSDLGGSFKEDDEFAIDKMIVQVVLITPEEMDGIMAQAAKQGWAAVPRIGDRRQAD</sequence>
<feature type="region of interest" description="Disordered" evidence="10">
    <location>
        <begin position="1664"/>
        <end position="1688"/>
    </location>
</feature>
<dbReference type="SUPFAM" id="SSF90123">
    <property type="entry name" value="ABC transporter transmembrane region"/>
    <property type="match status" value="2"/>
</dbReference>
<dbReference type="CDD" id="cd18596">
    <property type="entry name" value="ABC_6TM_VMR1_D1_like"/>
    <property type="match status" value="1"/>
</dbReference>
<feature type="transmembrane region" description="Helical" evidence="11">
    <location>
        <begin position="340"/>
        <end position="364"/>
    </location>
</feature>
<feature type="transmembrane region" description="Helical" evidence="11">
    <location>
        <begin position="1210"/>
        <end position="1230"/>
    </location>
</feature>
<keyword evidence="2" id="KW-0813">Transport</keyword>
<evidence type="ECO:0000313" key="14">
    <source>
        <dbReference type="EMBL" id="TYJ51461.1"/>
    </source>
</evidence>
<comment type="subcellular location">
    <subcellularLocation>
        <location evidence="1">Membrane</location>
        <topology evidence="1">Multi-pass membrane protein</topology>
    </subcellularLocation>
</comment>
<feature type="transmembrane region" description="Helical" evidence="11">
    <location>
        <begin position="37"/>
        <end position="54"/>
    </location>
</feature>
<evidence type="ECO:0000256" key="4">
    <source>
        <dbReference type="ARBA" id="ARBA00022737"/>
    </source>
</evidence>
<feature type="domain" description="ABC transporter" evidence="12">
    <location>
        <begin position="1389"/>
        <end position="1680"/>
    </location>
</feature>
<evidence type="ECO:0000256" key="10">
    <source>
        <dbReference type="SAM" id="MobiDB-lite"/>
    </source>
</evidence>
<reference evidence="14 15" key="1">
    <citation type="submission" date="2017-05" db="EMBL/GenBank/DDBJ databases">
        <title>The Genome Sequence of Tsuchiyaea wingfieldii DSM 27421.</title>
        <authorList>
            <person name="Cuomo C."/>
            <person name="Passer A."/>
            <person name="Billmyre B."/>
            <person name="Heitman J."/>
        </authorList>
    </citation>
    <scope>NUCLEOTIDE SEQUENCE [LARGE SCALE GENOMIC DNA]</scope>
    <source>
        <strain evidence="14 15">DSM 27421</strain>
    </source>
</reference>
<gene>
    <name evidence="14" type="ORF">B9479_007965</name>
</gene>
<feature type="transmembrane region" description="Helical" evidence="11">
    <location>
        <begin position="389"/>
        <end position="413"/>
    </location>
</feature>
<feature type="region of interest" description="Disordered" evidence="10">
    <location>
        <begin position="932"/>
        <end position="1005"/>
    </location>
</feature>
<dbReference type="Gene3D" id="1.20.1560.10">
    <property type="entry name" value="ABC transporter type 1, transmembrane domain"/>
    <property type="match status" value="2"/>
</dbReference>
<dbReference type="PROSITE" id="PS50893">
    <property type="entry name" value="ABC_TRANSPORTER_2"/>
    <property type="match status" value="2"/>
</dbReference>
<keyword evidence="15" id="KW-1185">Reference proteome</keyword>
<evidence type="ECO:0008006" key="16">
    <source>
        <dbReference type="Google" id="ProtNLM"/>
    </source>
</evidence>
<feature type="transmembrane region" description="Helical" evidence="11">
    <location>
        <begin position="1298"/>
        <end position="1315"/>
    </location>
</feature>
<feature type="compositionally biased region" description="Polar residues" evidence="10">
    <location>
        <begin position="940"/>
        <end position="951"/>
    </location>
</feature>
<dbReference type="GO" id="GO:0140359">
    <property type="term" value="F:ABC-type transporter activity"/>
    <property type="evidence" value="ECO:0007669"/>
    <property type="project" value="InterPro"/>
</dbReference>
<organism evidence="14 15">
    <name type="scientific">Cryptococcus floricola</name>
    <dbReference type="NCBI Taxonomy" id="2591691"/>
    <lineage>
        <taxon>Eukaryota</taxon>
        <taxon>Fungi</taxon>
        <taxon>Dikarya</taxon>
        <taxon>Basidiomycota</taxon>
        <taxon>Agaricomycotina</taxon>
        <taxon>Tremellomycetes</taxon>
        <taxon>Tremellales</taxon>
        <taxon>Cryptococcaceae</taxon>
        <taxon>Cryptococcus</taxon>
    </lineage>
</organism>
<evidence type="ECO:0000256" key="8">
    <source>
        <dbReference type="ARBA" id="ARBA00023136"/>
    </source>
</evidence>
<name>A0A5D3AMP4_9TREE</name>
<feature type="domain" description="ABC transmembrane type-1" evidence="13">
    <location>
        <begin position="355"/>
        <end position="648"/>
    </location>
</feature>
<evidence type="ECO:0000256" key="2">
    <source>
        <dbReference type="ARBA" id="ARBA00022448"/>
    </source>
</evidence>
<dbReference type="FunFam" id="3.40.50.300:FF:000825">
    <property type="entry name" value="ABC bile acid transporter"/>
    <property type="match status" value="1"/>
</dbReference>
<dbReference type="PANTHER" id="PTHR24223:SF353">
    <property type="entry name" value="ABC TRANSPORTER ATP-BINDING PROTEIN_PERMEASE VMR1-RELATED"/>
    <property type="match status" value="1"/>
</dbReference>
<keyword evidence="5" id="KW-0547">Nucleotide-binding</keyword>
<evidence type="ECO:0000256" key="3">
    <source>
        <dbReference type="ARBA" id="ARBA00022692"/>
    </source>
</evidence>
<dbReference type="CDD" id="cd03244">
    <property type="entry name" value="ABCC_MRP_domain2"/>
    <property type="match status" value="1"/>
</dbReference>
<dbReference type="InterPro" id="IPR050173">
    <property type="entry name" value="ABC_transporter_C-like"/>
</dbReference>
<keyword evidence="7 11" id="KW-1133">Transmembrane helix</keyword>